<proteinExistence type="predicted"/>
<dbReference type="AlphaFoldDB" id="A0AA35Z0X2"/>
<keyword evidence="2" id="KW-1185">Reference proteome</keyword>
<evidence type="ECO:0000313" key="2">
    <source>
        <dbReference type="Proteomes" id="UP001177003"/>
    </source>
</evidence>
<evidence type="ECO:0000313" key="1">
    <source>
        <dbReference type="EMBL" id="CAI9283896.1"/>
    </source>
</evidence>
<accession>A0AA35Z0X2</accession>
<sequence length="264" mass="30839">MANGGGDSYEEKKKSDAPKERILNEAIDNSNVYSLEPVVSFELENSPDSQLHLQITLKAFQFRSFYRIVNARLPDRNVDEELFSFYLKFLKQQYKMWSSKKIRAINVFGPIKIESFINAHFNVARGAASSTFEFILTDMPFLNPFDWISLLLLFLKDEQKFEPIIAHIKRMLVRYINEVGKMDVEIATALNKKPTFLPKEPLKDLDTMILGRIQKKDWSVTFQKRERPDVTFFFPDKRLNSVTDKKCFSNMINCMSWFASLFQA</sequence>
<gene>
    <name evidence="1" type="ORF">LSALG_LOCUS23464</name>
</gene>
<reference evidence="1" key="1">
    <citation type="submission" date="2023-04" db="EMBL/GenBank/DDBJ databases">
        <authorList>
            <person name="Vijverberg K."/>
            <person name="Xiong W."/>
            <person name="Schranz E."/>
        </authorList>
    </citation>
    <scope>NUCLEOTIDE SEQUENCE</scope>
</reference>
<name>A0AA35Z0X2_LACSI</name>
<protein>
    <submittedName>
        <fullName evidence="1">Uncharacterized protein</fullName>
    </submittedName>
</protein>
<dbReference type="EMBL" id="OX465081">
    <property type="protein sequence ID" value="CAI9283896.1"/>
    <property type="molecule type" value="Genomic_DNA"/>
</dbReference>
<dbReference type="Proteomes" id="UP001177003">
    <property type="component" value="Chromosome 5"/>
</dbReference>
<organism evidence="1 2">
    <name type="scientific">Lactuca saligna</name>
    <name type="common">Willowleaf lettuce</name>
    <dbReference type="NCBI Taxonomy" id="75948"/>
    <lineage>
        <taxon>Eukaryota</taxon>
        <taxon>Viridiplantae</taxon>
        <taxon>Streptophyta</taxon>
        <taxon>Embryophyta</taxon>
        <taxon>Tracheophyta</taxon>
        <taxon>Spermatophyta</taxon>
        <taxon>Magnoliopsida</taxon>
        <taxon>eudicotyledons</taxon>
        <taxon>Gunneridae</taxon>
        <taxon>Pentapetalae</taxon>
        <taxon>asterids</taxon>
        <taxon>campanulids</taxon>
        <taxon>Asterales</taxon>
        <taxon>Asteraceae</taxon>
        <taxon>Cichorioideae</taxon>
        <taxon>Cichorieae</taxon>
        <taxon>Lactucinae</taxon>
        <taxon>Lactuca</taxon>
    </lineage>
</organism>